<dbReference type="InterPro" id="IPR000182">
    <property type="entry name" value="GNAT_dom"/>
</dbReference>
<accession>A0ABW3TXM5</accession>
<dbReference type="PROSITE" id="PS51186">
    <property type="entry name" value="GNAT"/>
    <property type="match status" value="1"/>
</dbReference>
<dbReference type="Gene3D" id="3.40.630.30">
    <property type="match status" value="1"/>
</dbReference>
<dbReference type="SUPFAM" id="SSF55729">
    <property type="entry name" value="Acyl-CoA N-acyltransferases (Nat)"/>
    <property type="match status" value="1"/>
</dbReference>
<dbReference type="EMBL" id="JBHTLT010000043">
    <property type="protein sequence ID" value="MFD1205273.1"/>
    <property type="molecule type" value="Genomic_DNA"/>
</dbReference>
<evidence type="ECO:0000313" key="3">
    <source>
        <dbReference type="Proteomes" id="UP001597231"/>
    </source>
</evidence>
<reference evidence="3" key="1">
    <citation type="journal article" date="2019" name="Int. J. Syst. Evol. Microbiol.">
        <title>The Global Catalogue of Microorganisms (GCM) 10K type strain sequencing project: providing services to taxonomists for standard genome sequencing and annotation.</title>
        <authorList>
            <consortium name="The Broad Institute Genomics Platform"/>
            <consortium name="The Broad Institute Genome Sequencing Center for Infectious Disease"/>
            <person name="Wu L."/>
            <person name="Ma J."/>
        </authorList>
    </citation>
    <scope>NUCLEOTIDE SEQUENCE [LARGE SCALE GENOMIC DNA]</scope>
    <source>
        <strain evidence="3">CCUG 53915</strain>
    </source>
</reference>
<keyword evidence="2" id="KW-0012">Acyltransferase</keyword>
<protein>
    <submittedName>
        <fullName evidence="2">GNAT family N-acetyltransferase</fullName>
        <ecNumber evidence="2">2.3.-.-</ecNumber>
    </submittedName>
</protein>
<organism evidence="2 3">
    <name type="scientific">Sporosarcina contaminans</name>
    <dbReference type="NCBI Taxonomy" id="633403"/>
    <lineage>
        <taxon>Bacteria</taxon>
        <taxon>Bacillati</taxon>
        <taxon>Bacillota</taxon>
        <taxon>Bacilli</taxon>
        <taxon>Bacillales</taxon>
        <taxon>Caryophanaceae</taxon>
        <taxon>Sporosarcina</taxon>
    </lineage>
</organism>
<dbReference type="Proteomes" id="UP001597231">
    <property type="component" value="Unassembled WGS sequence"/>
</dbReference>
<sequence>MFQMIKNAQEYWLVDQVKKEDATEADYERAFDQLLEEWRERKVGYLSLLMDEAHDAYLMDKGFRKISSIVEYTRKLNELPEKALGITSVALSASDMDDTAFAELYEQCRSGTANKNQLFTIEQTMASFELELGKQWRNHCFIFYKENDVIGLGIPHIEAGTDDEGRLFYFGVVPQWRGKGYGAICHRLSLERLKEFRAKTYVGSTDVNNVHMIRIFERNGCTLRDRKGIYRIDN</sequence>
<evidence type="ECO:0000313" key="2">
    <source>
        <dbReference type="EMBL" id="MFD1205273.1"/>
    </source>
</evidence>
<dbReference type="InterPro" id="IPR016181">
    <property type="entry name" value="Acyl_CoA_acyltransferase"/>
</dbReference>
<name>A0ABW3TXM5_9BACL</name>
<keyword evidence="3" id="KW-1185">Reference proteome</keyword>
<feature type="domain" description="N-acetyltransferase" evidence="1">
    <location>
        <begin position="91"/>
        <end position="234"/>
    </location>
</feature>
<dbReference type="EC" id="2.3.-.-" evidence="2"/>
<dbReference type="Pfam" id="PF00583">
    <property type="entry name" value="Acetyltransf_1"/>
    <property type="match status" value="1"/>
</dbReference>
<keyword evidence="2" id="KW-0808">Transferase</keyword>
<dbReference type="RefSeq" id="WP_381480464.1">
    <property type="nucleotide sequence ID" value="NZ_JBHTLT010000043.1"/>
</dbReference>
<dbReference type="CDD" id="cd04301">
    <property type="entry name" value="NAT_SF"/>
    <property type="match status" value="1"/>
</dbReference>
<dbReference type="GO" id="GO:0016746">
    <property type="term" value="F:acyltransferase activity"/>
    <property type="evidence" value="ECO:0007669"/>
    <property type="project" value="UniProtKB-KW"/>
</dbReference>
<gene>
    <name evidence="2" type="ORF">ACFQ38_09170</name>
</gene>
<evidence type="ECO:0000259" key="1">
    <source>
        <dbReference type="PROSITE" id="PS51186"/>
    </source>
</evidence>
<proteinExistence type="predicted"/>
<comment type="caution">
    <text evidence="2">The sequence shown here is derived from an EMBL/GenBank/DDBJ whole genome shotgun (WGS) entry which is preliminary data.</text>
</comment>